<dbReference type="AlphaFoldDB" id="A0A179V0M5"/>
<reference evidence="6" key="1">
    <citation type="journal article" date="2015" name="PLoS Genet.">
        <title>The dynamic genome and transcriptome of the human fungal pathogen Blastomyces and close relative Emmonsia.</title>
        <authorList>
            <person name="Munoz J.F."/>
            <person name="Gauthier G.M."/>
            <person name="Desjardins C.A."/>
            <person name="Gallo J.E."/>
            <person name="Holder J."/>
            <person name="Sullivan T.D."/>
            <person name="Marty A.J."/>
            <person name="Carmen J.C."/>
            <person name="Chen Z."/>
            <person name="Ding L."/>
            <person name="Gujja S."/>
            <person name="Magrini V."/>
            <person name="Misas E."/>
            <person name="Mitreva M."/>
            <person name="Priest M."/>
            <person name="Saif S."/>
            <person name="Whiston E.A."/>
            <person name="Young S."/>
            <person name="Zeng Q."/>
            <person name="Goldman W.E."/>
            <person name="Mardis E.R."/>
            <person name="Taylor J.W."/>
            <person name="McEwen J.G."/>
            <person name="Clay O.K."/>
            <person name="Klein B.S."/>
            <person name="Cuomo C.A."/>
        </authorList>
    </citation>
    <scope>NUCLEOTIDE SEQUENCE [LARGE SCALE GENOMIC DNA]</scope>
    <source>
        <strain evidence="6">SLH14081</strain>
    </source>
</reference>
<dbReference type="KEGG" id="bgh:BDBG_08233"/>
<dbReference type="PANTHER" id="PTHR43567:SF1">
    <property type="entry name" value="FLAVOREDOXIN"/>
    <property type="match status" value="1"/>
</dbReference>
<dbReference type="GO" id="GO:0010181">
    <property type="term" value="F:FMN binding"/>
    <property type="evidence" value="ECO:0007669"/>
    <property type="project" value="InterPro"/>
</dbReference>
<evidence type="ECO:0000259" key="4">
    <source>
        <dbReference type="Pfam" id="PF01613"/>
    </source>
</evidence>
<evidence type="ECO:0000313" key="5">
    <source>
        <dbReference type="EMBL" id="OAT12958.1"/>
    </source>
</evidence>
<comment type="similarity">
    <text evidence="3">Belongs to the flavoredoxin family.</text>
</comment>
<dbReference type="InterPro" id="IPR012349">
    <property type="entry name" value="Split_barrel_FMN-bd"/>
</dbReference>
<keyword evidence="2" id="KW-0285">Flavoprotein</keyword>
<protein>
    <recommendedName>
        <fullName evidence="4">Flavin reductase like domain-containing protein</fullName>
    </recommendedName>
</protein>
<comment type="cofactor">
    <cofactor evidence="1">
        <name>FMN</name>
        <dbReference type="ChEBI" id="CHEBI:58210"/>
    </cofactor>
</comment>
<dbReference type="STRING" id="559298.A0A179V0M5"/>
<dbReference type="VEuPathDB" id="FungiDB:BDBG_08233"/>
<dbReference type="InterPro" id="IPR052174">
    <property type="entry name" value="Flavoredoxin"/>
</dbReference>
<dbReference type="EMBL" id="GG657470">
    <property type="protein sequence ID" value="OAT12958.1"/>
    <property type="molecule type" value="Genomic_DNA"/>
</dbReference>
<evidence type="ECO:0000256" key="3">
    <source>
        <dbReference type="ARBA" id="ARBA00038054"/>
    </source>
</evidence>
<dbReference type="SUPFAM" id="SSF50475">
    <property type="entry name" value="FMN-binding split barrel"/>
    <property type="match status" value="1"/>
</dbReference>
<evidence type="ECO:0000313" key="6">
    <source>
        <dbReference type="Proteomes" id="UP000002038"/>
    </source>
</evidence>
<keyword evidence="6" id="KW-1185">Reference proteome</keyword>
<gene>
    <name evidence="5" type="ORF">BDBG_08233</name>
</gene>
<dbReference type="Proteomes" id="UP000002038">
    <property type="component" value="Unassembled WGS sequence"/>
</dbReference>
<sequence length="317" mass="35828">MLILRNSFLQFLVFKKQQPKKKKKKKRRKEKRNTRIRSHILLFLGAQLLAPFSPVHTYVRLTPRPPINMHHQISPAILYWGTPVVLITSENTDGTSNIAPMSSAWWLGDRCMIGLSSGAHTSKNILRTKQCVLNLPSEDMTAHVNALARTTGANPTSAWKASVGYRYVKDKFAHAKLTPQPSELVVPCRILECPVQMEAELVKVNEMMGDLPERKGSILAMELKILRVYVEDDLRLGGYANRIDSEKWQPLIMCFSEFYGMGKHKLVPSRLAEIDEEAYRSPRKNGVMQVAVADEKTCNDESKDGEHASSLCVLRVS</sequence>
<dbReference type="GeneID" id="8501845"/>
<organism evidence="5 6">
    <name type="scientific">Blastomyces gilchristii (strain SLH14081)</name>
    <name type="common">Blastomyces dermatitidis</name>
    <dbReference type="NCBI Taxonomy" id="559298"/>
    <lineage>
        <taxon>Eukaryota</taxon>
        <taxon>Fungi</taxon>
        <taxon>Dikarya</taxon>
        <taxon>Ascomycota</taxon>
        <taxon>Pezizomycotina</taxon>
        <taxon>Eurotiomycetes</taxon>
        <taxon>Eurotiomycetidae</taxon>
        <taxon>Onygenales</taxon>
        <taxon>Ajellomycetaceae</taxon>
        <taxon>Blastomyces</taxon>
    </lineage>
</organism>
<dbReference type="OrthoDB" id="10250990at2759"/>
<feature type="domain" description="Flavin reductase like" evidence="4">
    <location>
        <begin position="82"/>
        <end position="210"/>
    </location>
</feature>
<dbReference type="Gene3D" id="2.30.110.10">
    <property type="entry name" value="Electron Transport, Fmn-binding Protein, Chain A"/>
    <property type="match status" value="1"/>
</dbReference>
<accession>A0A179V0M5</accession>
<proteinExistence type="inferred from homology"/>
<dbReference type="PANTHER" id="PTHR43567">
    <property type="entry name" value="FLAVOREDOXIN-RELATED-RELATED"/>
    <property type="match status" value="1"/>
</dbReference>
<evidence type="ECO:0000256" key="2">
    <source>
        <dbReference type="ARBA" id="ARBA00022630"/>
    </source>
</evidence>
<dbReference type="InterPro" id="IPR002563">
    <property type="entry name" value="Flavin_Rdtase-like_dom"/>
</dbReference>
<name>A0A179V0M5_BLAGS</name>
<dbReference type="Pfam" id="PF01613">
    <property type="entry name" value="Flavin_Reduct"/>
    <property type="match status" value="1"/>
</dbReference>
<evidence type="ECO:0000256" key="1">
    <source>
        <dbReference type="ARBA" id="ARBA00001917"/>
    </source>
</evidence>
<dbReference type="RefSeq" id="XP_002621202.2">
    <property type="nucleotide sequence ID" value="XM_002621156.2"/>
</dbReference>